<proteinExistence type="predicted"/>
<sequence>MNEQQVSLLIAAMSEQTKAMQEQTVALNRLVDSNEALVALLYQSLAEDIETTTLDFPVPTYLSGKLRG</sequence>
<dbReference type="Proteomes" id="UP000009342">
    <property type="component" value="Unassembled WGS sequence"/>
</dbReference>
<name>A0ABP1WCU1_9ENTR</name>
<gene>
    <name evidence="1" type="ORF">BN134_4064</name>
</gene>
<keyword evidence="2" id="KW-1185">Reference proteome</keyword>
<protein>
    <submittedName>
        <fullName evidence="1">Uncharacterized protein</fullName>
    </submittedName>
</protein>
<accession>A0ABP1WCU1</accession>
<dbReference type="EMBL" id="CAKZ01000194">
    <property type="protein sequence ID" value="CCJ83290.1"/>
    <property type="molecule type" value="Genomic_DNA"/>
</dbReference>
<comment type="caution">
    <text evidence="1">The sequence shown here is derived from an EMBL/GenBank/DDBJ whole genome shotgun (WGS) entry which is preliminary data.</text>
</comment>
<evidence type="ECO:0000313" key="2">
    <source>
        <dbReference type="Proteomes" id="UP000009342"/>
    </source>
</evidence>
<evidence type="ECO:0000313" key="1">
    <source>
        <dbReference type="EMBL" id="CCJ83290.1"/>
    </source>
</evidence>
<organism evidence="1 2">
    <name type="scientific">Cronobacter dublinensis 1210</name>
    <dbReference type="NCBI Taxonomy" id="1208656"/>
    <lineage>
        <taxon>Bacteria</taxon>
        <taxon>Pseudomonadati</taxon>
        <taxon>Pseudomonadota</taxon>
        <taxon>Gammaproteobacteria</taxon>
        <taxon>Enterobacterales</taxon>
        <taxon>Enterobacteriaceae</taxon>
        <taxon>Cronobacter</taxon>
    </lineage>
</organism>
<reference evidence="2" key="1">
    <citation type="journal article" date="2012" name="PLoS ONE">
        <title>Comparative analysis of genome sequences covering the seven cronobacter species.</title>
        <authorList>
            <person name="Joseph S."/>
            <person name="Desai P."/>
            <person name="Ji Y."/>
            <person name="Cummings C.A."/>
            <person name="Shih R."/>
            <person name="Degoricija L."/>
            <person name="Rico A."/>
            <person name="Brzoska P."/>
            <person name="Hamby S.E."/>
            <person name="Masood N."/>
            <person name="Hariri S."/>
            <person name="Sonbol H."/>
            <person name="Chuzhanova N."/>
            <person name="McClelland M."/>
            <person name="Furtado M.R."/>
            <person name="Forsythe S.J."/>
        </authorList>
    </citation>
    <scope>NUCLEOTIDE SEQUENCE [LARGE SCALE GENOMIC DNA]</scope>
    <source>
        <strain evidence="2">1210</strain>
    </source>
</reference>